<evidence type="ECO:0000313" key="13">
    <source>
        <dbReference type="EMBL" id="QSL64495.1"/>
    </source>
</evidence>
<dbReference type="Pfam" id="PF17404">
    <property type="entry name" value="Nrap_D3"/>
    <property type="match status" value="1"/>
</dbReference>
<dbReference type="GO" id="GO:0006409">
    <property type="term" value="P:tRNA export from nucleus"/>
    <property type="evidence" value="ECO:0007669"/>
    <property type="project" value="TreeGrafter"/>
</dbReference>
<comment type="subcellular location">
    <subcellularLocation>
        <location evidence="1 5">Nucleus</location>
        <location evidence="1 5">Nucleolus</location>
    </subcellularLocation>
</comment>
<dbReference type="Gene3D" id="1.10.1410.10">
    <property type="match status" value="2"/>
</dbReference>
<evidence type="ECO:0000259" key="11">
    <source>
        <dbReference type="Pfam" id="PF17406"/>
    </source>
</evidence>
<evidence type="ECO:0000259" key="8">
    <source>
        <dbReference type="Pfam" id="PF17403"/>
    </source>
</evidence>
<organism evidence="13 14">
    <name type="scientific">Pneumocystis wakefieldiae</name>
    <dbReference type="NCBI Taxonomy" id="38082"/>
    <lineage>
        <taxon>Eukaryota</taxon>
        <taxon>Fungi</taxon>
        <taxon>Dikarya</taxon>
        <taxon>Ascomycota</taxon>
        <taxon>Taphrinomycotina</taxon>
        <taxon>Pneumocystomycetes</taxon>
        <taxon>Pneumocystaceae</taxon>
        <taxon>Pneumocystis</taxon>
    </lineage>
</organism>
<dbReference type="InterPro" id="IPR035370">
    <property type="entry name" value="Nrap_D5"/>
</dbReference>
<dbReference type="EMBL" id="CP054533">
    <property type="protein sequence ID" value="QSL64495.1"/>
    <property type="molecule type" value="Genomic_DNA"/>
</dbReference>
<feature type="compositionally biased region" description="Acidic residues" evidence="6">
    <location>
        <begin position="1"/>
        <end position="11"/>
    </location>
</feature>
<dbReference type="Pfam" id="PF17407">
    <property type="entry name" value="Nrap_D6"/>
    <property type="match status" value="1"/>
</dbReference>
<feature type="domain" description="Nrap protein" evidence="11">
    <location>
        <begin position="766"/>
        <end position="912"/>
    </location>
</feature>
<evidence type="ECO:0000259" key="9">
    <source>
        <dbReference type="Pfam" id="PF17404"/>
    </source>
</evidence>
<dbReference type="PANTHER" id="PTHR17972:SF0">
    <property type="entry name" value="NUCLEOLAR PROTEIN 6"/>
    <property type="match status" value="1"/>
</dbReference>
<dbReference type="InterPro" id="IPR035371">
    <property type="entry name" value="Nrap_D6"/>
</dbReference>
<dbReference type="InterPro" id="IPR035367">
    <property type="entry name" value="Nrap_D2"/>
</dbReference>
<dbReference type="GO" id="GO:0034456">
    <property type="term" value="C:UTP-C complex"/>
    <property type="evidence" value="ECO:0007669"/>
    <property type="project" value="TreeGrafter"/>
</dbReference>
<comment type="similarity">
    <text evidence="2 5">Belongs to the NRAP family.</text>
</comment>
<dbReference type="InterPro" id="IPR035368">
    <property type="entry name" value="Nrap_D3"/>
</dbReference>
<evidence type="ECO:0000259" key="10">
    <source>
        <dbReference type="Pfam" id="PF17405"/>
    </source>
</evidence>
<evidence type="ECO:0000313" key="14">
    <source>
        <dbReference type="Proteomes" id="UP000663699"/>
    </source>
</evidence>
<feature type="domain" description="Nrap protein" evidence="10">
    <location>
        <begin position="577"/>
        <end position="764"/>
    </location>
</feature>
<dbReference type="GO" id="GO:0006364">
    <property type="term" value="P:rRNA processing"/>
    <property type="evidence" value="ECO:0007669"/>
    <property type="project" value="UniProtKB-KW"/>
</dbReference>
<keyword evidence="3 5" id="KW-0694">RNA-binding</keyword>
<keyword evidence="5" id="KW-0690">Ribosome biogenesis</keyword>
<dbReference type="GO" id="GO:0032040">
    <property type="term" value="C:small-subunit processome"/>
    <property type="evidence" value="ECO:0007669"/>
    <property type="project" value="TreeGrafter"/>
</dbReference>
<evidence type="ECO:0000256" key="6">
    <source>
        <dbReference type="SAM" id="MobiDB-lite"/>
    </source>
</evidence>
<dbReference type="InterPro" id="IPR005554">
    <property type="entry name" value="NOL6/Upt22"/>
</dbReference>
<reference evidence="13" key="1">
    <citation type="submission" date="2020-06" db="EMBL/GenBank/DDBJ databases">
        <title>Genomes of multiple members of Pneumocystis genus reveal paths to human pathogen Pneumocystis jirovecii.</title>
        <authorList>
            <person name="Cisse O.H."/>
            <person name="Ma L."/>
            <person name="Dekker J."/>
            <person name="Khil P."/>
            <person name="Jo J."/>
            <person name="Brenchley J."/>
            <person name="Blair R."/>
            <person name="Pahar B."/>
            <person name="Chabe M."/>
            <person name="Van Rompay K.A."/>
            <person name="Keesler R."/>
            <person name="Sukura A."/>
            <person name="Hirsch V."/>
            <person name="Kutty G."/>
            <person name="Liu Y."/>
            <person name="Peng L."/>
            <person name="Chen J."/>
            <person name="Song J."/>
            <person name="Weissenbacher-Lang C."/>
            <person name="Xu J."/>
            <person name="Upham N.S."/>
            <person name="Stajich J.E."/>
            <person name="Cuomo C.A."/>
            <person name="Cushion M.T."/>
            <person name="Kovacs J.A."/>
        </authorList>
    </citation>
    <scope>NUCLEOTIDE SEQUENCE</scope>
    <source>
        <strain evidence="13">2A</strain>
    </source>
</reference>
<dbReference type="Gene3D" id="3.30.70.3030">
    <property type="match status" value="1"/>
</dbReference>
<protein>
    <recommendedName>
        <fullName evidence="5">U3 small nucleolar RNA-associated protein 22</fullName>
    </recommendedName>
</protein>
<evidence type="ECO:0000256" key="4">
    <source>
        <dbReference type="ARBA" id="ARBA00023242"/>
    </source>
</evidence>
<keyword evidence="14" id="KW-1185">Reference proteome</keyword>
<feature type="region of interest" description="Disordered" evidence="6">
    <location>
        <begin position="1"/>
        <end position="34"/>
    </location>
</feature>
<dbReference type="AlphaFoldDB" id="A0A899FW14"/>
<evidence type="ECO:0000259" key="12">
    <source>
        <dbReference type="Pfam" id="PF17407"/>
    </source>
</evidence>
<proteinExistence type="inferred from homology"/>
<keyword evidence="5" id="KW-0698">rRNA processing</keyword>
<feature type="domain" description="Nrap protein" evidence="9">
    <location>
        <begin position="399"/>
        <end position="550"/>
    </location>
</feature>
<accession>A0A899FW14</accession>
<feature type="domain" description="Nrap protein" evidence="12">
    <location>
        <begin position="923"/>
        <end position="1042"/>
    </location>
</feature>
<dbReference type="Pfam" id="PF17403">
    <property type="entry name" value="Nrap_D2"/>
    <property type="match status" value="1"/>
</dbReference>
<sequence length="1060" mass="123672">MSSELEDEGSDDTFQGFDTDTNEDHSSDHAKDSIKNKGVKEFISHKEIEEFQKNESLFKSNYFKLQIDDLLDETRLSSNDIKEIKNYIHQIKNIIENIPNKKENDISFIMKEMEEFNICIPFPQPKPSKDVKYGFSYIKPTSITVIGSFSLGTSIKKDTLNIDLAVEIPEKIFQKKDYMNYRYFYKRSYYLACLVEGIKKSPEFKGKLSFQLFNRDQLKPIIVISYTKDDETHKKWNIFIIPSISQNVFQSSKLSPNKSCIASAGCPTPNYNFSILSDCTISQHHTLQYTCLQSCPAFRDASILGKIWLKKRGFSSKKNGFGNFEWNIIMAYHLQHKKNQFFQYSSYHLFKITLQFLATQNILENPIYMNSEKCINDLSKKKPDNFKSIFLERVDIIPLQFDCYYKVFIPQNWEELSKDYLHEVSLKETSFILKLIDIIKKAVGNRILQITSIVHSNDITWNIDTEFPSNIISNEIYIGILIDQENSQKIVERGPSPQDVSATKEFQQFWGKKSELRRFKDGNILESVVWNVENKLWLIKDIIKFAVNRYVGSDISETYHFFGPEYDKYINFPKTYWPIEFSQIRIAFDSLVKEIKSIEDFPLQISSIIPSSEFLRYTAINLPFSSESNDFKKYYSDPCDIIIQFESSGNWPDDLKAIQRTKLAFLIKLSEKLYFQNNDIISRVGLENTDAECLNLGFLDIKYKNIIFRLRIHHDREKTLLQKDLKNGQVSQYRHSILKKGIKLYDETYILKPNHTLVFQDLCHKFKALSLSVRLTKKWFHSHLLSFHVPEVLIELIVAEVFINSAPWPPPATANTGFLRCLSMLASWDWRSSPLIIDFSENMSSETYKIIQNQFSTFRKQDPGINSGAMYITCNYENNYYSWIWNKPNRAVSGRITLLAKNSLHILKQMDEKNIFRAFSPSLKDFDFVIYLNKASEIIENSKIFQETIFPEPDIIDMFLKQLEDIYGDSFIFFYNKLQKSVIAGVINPHILSARSWRVNLGFSSMPLQNATTNNEKNMIHGNILSMLGEIERLGNNLIKKIDIQNLHYINSMTIIQIRP</sequence>
<evidence type="ECO:0000256" key="2">
    <source>
        <dbReference type="ARBA" id="ARBA00006674"/>
    </source>
</evidence>
<dbReference type="Proteomes" id="UP000663699">
    <property type="component" value="Chromosome 2"/>
</dbReference>
<keyword evidence="4 5" id="KW-0539">Nucleus</keyword>
<dbReference type="OrthoDB" id="10251401at2759"/>
<dbReference type="InterPro" id="IPR035082">
    <property type="entry name" value="Nrap_D1"/>
</dbReference>
<feature type="domain" description="Nrap protein" evidence="7">
    <location>
        <begin position="162"/>
        <end position="293"/>
    </location>
</feature>
<feature type="domain" description="Nrap protein" evidence="8">
    <location>
        <begin position="297"/>
        <end position="390"/>
    </location>
</feature>
<dbReference type="GO" id="GO:0003723">
    <property type="term" value="F:RNA binding"/>
    <property type="evidence" value="ECO:0007669"/>
    <property type="project" value="UniProtKB-KW"/>
</dbReference>
<dbReference type="Pfam" id="PF17405">
    <property type="entry name" value="Nrap_D4"/>
    <property type="match status" value="1"/>
</dbReference>
<dbReference type="PANTHER" id="PTHR17972">
    <property type="entry name" value="NUCLEOLAR RNA-ASSOCIATED PROTEIN"/>
    <property type="match status" value="1"/>
</dbReference>
<evidence type="ECO:0000259" key="7">
    <source>
        <dbReference type="Pfam" id="PF03813"/>
    </source>
</evidence>
<evidence type="ECO:0000256" key="3">
    <source>
        <dbReference type="ARBA" id="ARBA00022884"/>
    </source>
</evidence>
<evidence type="ECO:0000256" key="1">
    <source>
        <dbReference type="ARBA" id="ARBA00004604"/>
    </source>
</evidence>
<evidence type="ECO:0000256" key="5">
    <source>
        <dbReference type="RuleBase" id="RU364032"/>
    </source>
</evidence>
<gene>
    <name evidence="13" type="ORF">MERGE_001796</name>
</gene>
<keyword evidence="5" id="KW-0687">Ribonucleoprotein</keyword>
<dbReference type="GO" id="GO:0032545">
    <property type="term" value="C:CURI complex"/>
    <property type="evidence" value="ECO:0007669"/>
    <property type="project" value="TreeGrafter"/>
</dbReference>
<dbReference type="InterPro" id="IPR035369">
    <property type="entry name" value="Nrap_D4"/>
</dbReference>
<dbReference type="Pfam" id="PF03813">
    <property type="entry name" value="Nrap"/>
    <property type="match status" value="1"/>
</dbReference>
<feature type="compositionally biased region" description="Basic and acidic residues" evidence="6">
    <location>
        <begin position="22"/>
        <end position="34"/>
    </location>
</feature>
<name>A0A899FW14_9ASCO</name>
<dbReference type="Pfam" id="PF17406">
    <property type="entry name" value="Nrap_D5"/>
    <property type="match status" value="1"/>
</dbReference>